<gene>
    <name evidence="6" type="ORF">CPATCC_000175</name>
</gene>
<keyword evidence="3" id="KW-0227">DNA damage</keyword>
<organism evidence="6 7">
    <name type="scientific">Cryptosporidium parvum</name>
    <dbReference type="NCBI Taxonomy" id="5807"/>
    <lineage>
        <taxon>Eukaryota</taxon>
        <taxon>Sar</taxon>
        <taxon>Alveolata</taxon>
        <taxon>Apicomplexa</taxon>
        <taxon>Conoidasida</taxon>
        <taxon>Coccidia</taxon>
        <taxon>Eucoccidiorida</taxon>
        <taxon>Eimeriorina</taxon>
        <taxon>Cryptosporidiidae</taxon>
        <taxon>Cryptosporidium</taxon>
    </lineage>
</organism>
<evidence type="ECO:0000313" key="6">
    <source>
        <dbReference type="EMBL" id="QOY43393.1"/>
    </source>
</evidence>
<evidence type="ECO:0000256" key="3">
    <source>
        <dbReference type="ARBA" id="ARBA00022763"/>
    </source>
</evidence>
<comment type="subcellular location">
    <subcellularLocation>
        <location evidence="1">Nucleus</location>
    </subcellularLocation>
</comment>
<evidence type="ECO:0000256" key="1">
    <source>
        <dbReference type="ARBA" id="ARBA00004123"/>
    </source>
</evidence>
<sequence>MEACLFDVQSLVKTIQSLQLSKANKKNGEGQFLTCMISAQGIKLSNSTLSKDVYCCSWLRKNIFKKYLYEASQTNCSRFEICLGTILNCIQVFGLDAKMVILTYDHVSLHLSITDDDGAVTDCSLCTYNISEETNEFYYSNFLDCKNVAIFDLDYVTMFPIILRELLKDLCDVGRSESKIKIEFHPINQEQTCILSFSCSVEGKECIWEFSDDHSVFTGCRIVQSHCYFYSLKSLSQLEKSLNVCSLLRIVIGNNGLLNLQMAIKNDSQNVVKGGTCNSNIEGRSPEHDDNKYQQIFNTEFIIFPINYVQEEDYNYQINNNDFKL</sequence>
<dbReference type="PANTHER" id="PTHR10870:SF0">
    <property type="entry name" value="CELL CYCLE CHECKPOINT PROTEIN RAD1"/>
    <property type="match status" value="1"/>
</dbReference>
<dbReference type="EMBL" id="CP044422">
    <property type="protein sequence ID" value="QOY43393.1"/>
    <property type="molecule type" value="Genomic_DNA"/>
</dbReference>
<evidence type="ECO:0000256" key="2">
    <source>
        <dbReference type="ARBA" id="ARBA00010991"/>
    </source>
</evidence>
<dbReference type="Gene3D" id="3.70.10.10">
    <property type="match status" value="1"/>
</dbReference>
<dbReference type="VEuPathDB" id="CryptoDB:CPATCC_0037000"/>
<keyword evidence="5" id="KW-0539">Nucleus</keyword>
<protein>
    <submittedName>
        <fullName evidence="6">Uncharacterized protein</fullName>
    </submittedName>
</protein>
<name>A0A7S7RHU5_CRYPV</name>
<dbReference type="PANTHER" id="PTHR10870">
    <property type="entry name" value="CELL CYCLE CHECKPOINT PROTEIN RAD1"/>
    <property type="match status" value="1"/>
</dbReference>
<dbReference type="Proteomes" id="UP000593906">
    <property type="component" value="Chromosome 1"/>
</dbReference>
<dbReference type="InterPro" id="IPR003021">
    <property type="entry name" value="Rad1_Rec1_Rad17"/>
</dbReference>
<reference evidence="6 7" key="1">
    <citation type="submission" date="2019-09" db="EMBL/GenBank/DDBJ databases">
        <title>Consistent, comparative and evidence-based genome assembly and annotation for Cryptosporidium parvum, C. hominis and C. tyzzeri.</title>
        <authorList>
            <person name="Baptista R.P."/>
            <person name="Li Y."/>
            <person name="Sateriale A."/>
            <person name="Ansell B."/>
            <person name="Jex A."/>
            <person name="Sanders M."/>
            <person name="Brooks K."/>
            <person name="Tracey A."/>
            <person name="Berriman M."/>
            <person name="Striepen B."/>
            <person name="Cotton J.A."/>
            <person name="Kissinger J.C."/>
        </authorList>
    </citation>
    <scope>NUCLEOTIDE SEQUENCE [LARGE SCALE GENOMIC DNA]</scope>
    <source>
        <strain evidence="6 7">IOWA-ATCC</strain>
    </source>
</reference>
<evidence type="ECO:0000256" key="5">
    <source>
        <dbReference type="ARBA" id="ARBA00023242"/>
    </source>
</evidence>
<comment type="similarity">
    <text evidence="2">Belongs to the rad1 family.</text>
</comment>
<dbReference type="GO" id="GO:0000077">
    <property type="term" value="P:DNA damage checkpoint signaling"/>
    <property type="evidence" value="ECO:0007669"/>
    <property type="project" value="InterPro"/>
</dbReference>
<dbReference type="GO" id="GO:0006281">
    <property type="term" value="P:DNA repair"/>
    <property type="evidence" value="ECO:0007669"/>
    <property type="project" value="UniProtKB-KW"/>
</dbReference>
<evidence type="ECO:0000313" key="7">
    <source>
        <dbReference type="Proteomes" id="UP000593906"/>
    </source>
</evidence>
<accession>A0A7S7RHU5</accession>
<evidence type="ECO:0000256" key="4">
    <source>
        <dbReference type="ARBA" id="ARBA00023204"/>
    </source>
</evidence>
<keyword evidence="4" id="KW-0234">DNA repair</keyword>
<dbReference type="Pfam" id="PF02144">
    <property type="entry name" value="Rad1"/>
    <property type="match status" value="1"/>
</dbReference>
<proteinExistence type="inferred from homology"/>
<dbReference type="GO" id="GO:0030896">
    <property type="term" value="C:checkpoint clamp complex"/>
    <property type="evidence" value="ECO:0007669"/>
    <property type="project" value="TreeGrafter"/>
</dbReference>
<dbReference type="AlphaFoldDB" id="A0A7S7RHU5"/>